<comment type="caution">
    <text evidence="2">The sequence shown here is derived from an EMBL/GenBank/DDBJ whole genome shotgun (WGS) entry which is preliminary data.</text>
</comment>
<accession>A0ABS8AMX9</accession>
<protein>
    <submittedName>
        <fullName evidence="2">Uncharacterized protein</fullName>
    </submittedName>
</protein>
<name>A0ABS8AMX9_9BACT</name>
<proteinExistence type="predicted"/>
<dbReference type="Proteomes" id="UP001165296">
    <property type="component" value="Unassembled WGS sequence"/>
</dbReference>
<organism evidence="2 3">
    <name type="scientific">Hymenobacter lucidus</name>
    <dbReference type="NCBI Taxonomy" id="2880930"/>
    <lineage>
        <taxon>Bacteria</taxon>
        <taxon>Pseudomonadati</taxon>
        <taxon>Bacteroidota</taxon>
        <taxon>Cytophagia</taxon>
        <taxon>Cytophagales</taxon>
        <taxon>Hymenobacteraceae</taxon>
        <taxon>Hymenobacter</taxon>
    </lineage>
</organism>
<feature type="transmembrane region" description="Helical" evidence="1">
    <location>
        <begin position="47"/>
        <end position="65"/>
    </location>
</feature>
<keyword evidence="1" id="KW-0472">Membrane</keyword>
<sequence>MTTLLRFLELVFRLAPRLLWWALGGLFFSGLNIVLKQELWPNTSAAPTFFAVLFVGCLLLLPWLAARTAWLLADAVESYFWKALWRLAAIGGYCGAALSAVVGVVALAFNL</sequence>
<feature type="transmembrane region" description="Helical" evidence="1">
    <location>
        <begin position="18"/>
        <end position="35"/>
    </location>
</feature>
<evidence type="ECO:0000256" key="1">
    <source>
        <dbReference type="SAM" id="Phobius"/>
    </source>
</evidence>
<evidence type="ECO:0000313" key="3">
    <source>
        <dbReference type="Proteomes" id="UP001165296"/>
    </source>
</evidence>
<keyword evidence="1" id="KW-0812">Transmembrane</keyword>
<dbReference type="EMBL" id="JAJADR010000001">
    <property type="protein sequence ID" value="MCB2407398.1"/>
    <property type="molecule type" value="Genomic_DNA"/>
</dbReference>
<keyword evidence="3" id="KW-1185">Reference proteome</keyword>
<feature type="transmembrane region" description="Helical" evidence="1">
    <location>
        <begin position="85"/>
        <end position="109"/>
    </location>
</feature>
<dbReference type="RefSeq" id="WP_226173129.1">
    <property type="nucleotide sequence ID" value="NZ_JAJADR010000001.1"/>
</dbReference>
<reference evidence="2" key="1">
    <citation type="submission" date="2021-10" db="EMBL/GenBank/DDBJ databases">
        <authorList>
            <person name="Dean J.D."/>
            <person name="Kim M.K."/>
            <person name="Newey C.N."/>
            <person name="Stoker T.S."/>
            <person name="Thompson D.W."/>
            <person name="Grose J.H."/>
        </authorList>
    </citation>
    <scope>NUCLEOTIDE SEQUENCE</scope>
    <source>
        <strain evidence="2">BT178</strain>
    </source>
</reference>
<evidence type="ECO:0000313" key="2">
    <source>
        <dbReference type="EMBL" id="MCB2407398.1"/>
    </source>
</evidence>
<keyword evidence="1" id="KW-1133">Transmembrane helix</keyword>
<gene>
    <name evidence="2" type="ORF">LGH74_05380</name>
</gene>